<evidence type="ECO:0000313" key="2">
    <source>
        <dbReference type="Proteomes" id="UP000828048"/>
    </source>
</evidence>
<protein>
    <submittedName>
        <fullName evidence="1">Uncharacterized protein</fullName>
    </submittedName>
</protein>
<keyword evidence="2" id="KW-1185">Reference proteome</keyword>
<organism evidence="1 2">
    <name type="scientific">Vaccinium darrowii</name>
    <dbReference type="NCBI Taxonomy" id="229202"/>
    <lineage>
        <taxon>Eukaryota</taxon>
        <taxon>Viridiplantae</taxon>
        <taxon>Streptophyta</taxon>
        <taxon>Embryophyta</taxon>
        <taxon>Tracheophyta</taxon>
        <taxon>Spermatophyta</taxon>
        <taxon>Magnoliopsida</taxon>
        <taxon>eudicotyledons</taxon>
        <taxon>Gunneridae</taxon>
        <taxon>Pentapetalae</taxon>
        <taxon>asterids</taxon>
        <taxon>Ericales</taxon>
        <taxon>Ericaceae</taxon>
        <taxon>Vaccinioideae</taxon>
        <taxon>Vaccinieae</taxon>
        <taxon>Vaccinium</taxon>
    </lineage>
</organism>
<accession>A0ACB7ZE91</accession>
<dbReference type="Proteomes" id="UP000828048">
    <property type="component" value="Chromosome 12"/>
</dbReference>
<dbReference type="EMBL" id="CM037162">
    <property type="protein sequence ID" value="KAH7864170.1"/>
    <property type="molecule type" value="Genomic_DNA"/>
</dbReference>
<comment type="caution">
    <text evidence="1">The sequence shown here is derived from an EMBL/GenBank/DDBJ whole genome shotgun (WGS) entry which is preliminary data.</text>
</comment>
<reference evidence="1 2" key="1">
    <citation type="journal article" date="2021" name="Hortic Res">
        <title>High-quality reference genome and annotation aids understanding of berry development for evergreen blueberry (Vaccinium darrowii).</title>
        <authorList>
            <person name="Yu J."/>
            <person name="Hulse-Kemp A.M."/>
            <person name="Babiker E."/>
            <person name="Staton M."/>
        </authorList>
    </citation>
    <scope>NUCLEOTIDE SEQUENCE [LARGE SCALE GENOMIC DNA]</scope>
    <source>
        <strain evidence="2">cv. NJ 8807/NJ 8810</strain>
        <tissue evidence="1">Young leaf</tissue>
    </source>
</reference>
<name>A0ACB7ZE91_9ERIC</name>
<evidence type="ECO:0000313" key="1">
    <source>
        <dbReference type="EMBL" id="KAH7864170.1"/>
    </source>
</evidence>
<gene>
    <name evidence="1" type="ORF">Vadar_026568</name>
</gene>
<sequence>MIDLFKTLILSFPPIPQTLSFSKSISIRNLPTKPHASPPPPPPPSSLQPIPKLQEIVNLFQGVQEPKAKYEQLLFYGKNLKPLETQFKTSENKVQGCVSQIWVQAYLDLDKNVVFEADSNSDFTYPLIVFPKTHLALALVEIWEWTGCIQEGQWPKMSTTTMFFTVVVVGSQSGLMSSMALTNFTSLFLLNPLLGAASSELTYIRAPITIANFPMGSPSMLVRSADFDRILLPKMQHSDQNTLHAEGLHVDVIDGYDHWPCFLAKYGSEPYYQFQTTDDHFQNFCQKFNLEVGDDVGLHCPTERGQGRPKFQFRKFGSGKTKQVAEPSKPNEKGDPKPKRPKEGKGPTPKRTRHRPLVIK</sequence>
<proteinExistence type="predicted"/>